<evidence type="ECO:0000313" key="7">
    <source>
        <dbReference type="EMBL" id="PTE74381.1"/>
    </source>
</evidence>
<dbReference type="PIRSF" id="PIRSF002741">
    <property type="entry name" value="MppA"/>
    <property type="match status" value="1"/>
</dbReference>
<name>A0A2T4KJY9_9STAP</name>
<dbReference type="Gene3D" id="3.10.105.10">
    <property type="entry name" value="Dipeptide-binding Protein, Domain 3"/>
    <property type="match status" value="1"/>
</dbReference>
<dbReference type="Pfam" id="PF00496">
    <property type="entry name" value="SBP_bac_5"/>
    <property type="match status" value="1"/>
</dbReference>
<accession>A0A2T4KJY9</accession>
<keyword evidence="3" id="KW-0813">Transport</keyword>
<organism evidence="7 8">
    <name type="scientific">Staphylococcus devriesei</name>
    <dbReference type="NCBI Taxonomy" id="586733"/>
    <lineage>
        <taxon>Bacteria</taxon>
        <taxon>Bacillati</taxon>
        <taxon>Bacillota</taxon>
        <taxon>Bacilli</taxon>
        <taxon>Bacillales</taxon>
        <taxon>Staphylococcaceae</taxon>
        <taxon>Staphylococcus</taxon>
    </lineage>
</organism>
<dbReference type="GO" id="GO:0042597">
    <property type="term" value="C:periplasmic space"/>
    <property type="evidence" value="ECO:0007669"/>
    <property type="project" value="UniProtKB-ARBA"/>
</dbReference>
<evidence type="ECO:0000256" key="1">
    <source>
        <dbReference type="ARBA" id="ARBA00004196"/>
    </source>
</evidence>
<evidence type="ECO:0000256" key="4">
    <source>
        <dbReference type="ARBA" id="ARBA00022729"/>
    </source>
</evidence>
<dbReference type="AlphaFoldDB" id="A0A2T4KJY9"/>
<comment type="caution">
    <text evidence="7">The sequence shown here is derived from an EMBL/GenBank/DDBJ whole genome shotgun (WGS) entry which is preliminary data.</text>
</comment>
<protein>
    <submittedName>
        <fullName evidence="7">Nickel ABC transporter substrate-binding protein</fullName>
    </submittedName>
</protein>
<evidence type="ECO:0000256" key="3">
    <source>
        <dbReference type="ARBA" id="ARBA00022448"/>
    </source>
</evidence>
<comment type="similarity">
    <text evidence="2">Belongs to the bacterial solute-binding protein 5 family.</text>
</comment>
<dbReference type="GO" id="GO:0043190">
    <property type="term" value="C:ATP-binding cassette (ABC) transporter complex"/>
    <property type="evidence" value="ECO:0007669"/>
    <property type="project" value="InterPro"/>
</dbReference>
<comment type="subcellular location">
    <subcellularLocation>
        <location evidence="1">Cell envelope</location>
    </subcellularLocation>
</comment>
<dbReference type="PROSITE" id="PS51257">
    <property type="entry name" value="PROKAR_LIPOPROTEIN"/>
    <property type="match status" value="1"/>
</dbReference>
<dbReference type="InterPro" id="IPR030678">
    <property type="entry name" value="Peptide/Ni-bd"/>
</dbReference>
<feature type="chain" id="PRO_5039608957" evidence="5">
    <location>
        <begin position="19"/>
        <end position="519"/>
    </location>
</feature>
<gene>
    <name evidence="7" type="ORF">BUY44_01875</name>
</gene>
<dbReference type="PANTHER" id="PTHR30290">
    <property type="entry name" value="PERIPLASMIC BINDING COMPONENT OF ABC TRANSPORTER"/>
    <property type="match status" value="1"/>
</dbReference>
<dbReference type="InterPro" id="IPR039424">
    <property type="entry name" value="SBP_5"/>
</dbReference>
<feature type="domain" description="Solute-binding protein family 5" evidence="6">
    <location>
        <begin position="73"/>
        <end position="434"/>
    </location>
</feature>
<feature type="signal peptide" evidence="5">
    <location>
        <begin position="1"/>
        <end position="18"/>
    </location>
</feature>
<dbReference type="InterPro" id="IPR000914">
    <property type="entry name" value="SBP_5_dom"/>
</dbReference>
<dbReference type="GO" id="GO:0030313">
    <property type="term" value="C:cell envelope"/>
    <property type="evidence" value="ECO:0007669"/>
    <property type="project" value="UniProtKB-SubCell"/>
</dbReference>
<sequence>MKKRLLITVAASASIMLAGCGNGDHQKDNKEVKVSLPTEAKADKLDAQGYDAAMPVYSAVYDALVRYDKDKGVKAGLADKWSVDDSGKVYEFHLKKGVKFSDGSPLNAKAVKFSIDRAKAMNKETTVETLKKLDKVVVKDDHTVQIKLKTPSNQVLNELTQVRPLRIMSPHAVEGEKVDGKFKKAIGTGAFVVDEQGKEKTSLKPNKHFNNDHPVNYNLTFQTIEDGDSRNSAVQSGEVDVSGGALGMLSEQQLEQDKKNKDLTIEDKPSTVSHFMAFNPNNKTLKNHGVREAISKSIDTSQLSSTEMKGLFQKNVEFVTKDNQEKHVFDKKQAEQLLKDEGYNKNDDGIFEKDGKPLSLNLTIQKAEFPSWKDKAEKLQRQLKEAGIKLNIKTLDAQTYYDTLWTKKDYDLIFYRTYSDALMPYNFMNSVYRNMDSKPGVLADDEQLTKKLDEFPSKVSKDEQQQAFDEIFKHFNKQYYGVPIAYPNETFVLSDKVKSFKFSGLTDAPIDYKTLKVNE</sequence>
<proteinExistence type="inferred from homology"/>
<dbReference type="GO" id="GO:1904680">
    <property type="term" value="F:peptide transmembrane transporter activity"/>
    <property type="evidence" value="ECO:0007669"/>
    <property type="project" value="TreeGrafter"/>
</dbReference>
<dbReference type="GO" id="GO:0015833">
    <property type="term" value="P:peptide transport"/>
    <property type="evidence" value="ECO:0007669"/>
    <property type="project" value="TreeGrafter"/>
</dbReference>
<reference evidence="7 8" key="1">
    <citation type="journal article" date="2016" name="Front. Microbiol.">
        <title>Comprehensive Phylogenetic Analysis of Bovine Non-aureus Staphylococci Species Based on Whole-Genome Sequencing.</title>
        <authorList>
            <person name="Naushad S."/>
            <person name="Barkema H.W."/>
            <person name="Luby C."/>
            <person name="Condas L.A."/>
            <person name="Nobrega D.B."/>
            <person name="Carson D.A."/>
            <person name="De Buck J."/>
        </authorList>
    </citation>
    <scope>NUCLEOTIDE SEQUENCE [LARGE SCALE GENOMIC DNA]</scope>
    <source>
        <strain evidence="7 8">SNUC 761</strain>
    </source>
</reference>
<evidence type="ECO:0000256" key="5">
    <source>
        <dbReference type="SAM" id="SignalP"/>
    </source>
</evidence>
<evidence type="ECO:0000313" key="8">
    <source>
        <dbReference type="Proteomes" id="UP000242547"/>
    </source>
</evidence>
<dbReference type="SUPFAM" id="SSF53850">
    <property type="entry name" value="Periplasmic binding protein-like II"/>
    <property type="match status" value="1"/>
</dbReference>
<dbReference type="Proteomes" id="UP000242547">
    <property type="component" value="Unassembled WGS sequence"/>
</dbReference>
<keyword evidence="4 5" id="KW-0732">Signal</keyword>
<dbReference type="RefSeq" id="WP_107505678.1">
    <property type="nucleotide sequence ID" value="NZ_PYZL01000006.1"/>
</dbReference>
<dbReference type="Gene3D" id="3.40.190.10">
    <property type="entry name" value="Periplasmic binding protein-like II"/>
    <property type="match status" value="1"/>
</dbReference>
<evidence type="ECO:0000259" key="6">
    <source>
        <dbReference type="Pfam" id="PF00496"/>
    </source>
</evidence>
<dbReference type="PANTHER" id="PTHR30290:SF10">
    <property type="entry name" value="PERIPLASMIC OLIGOPEPTIDE-BINDING PROTEIN-RELATED"/>
    <property type="match status" value="1"/>
</dbReference>
<dbReference type="EMBL" id="PYZL01000006">
    <property type="protein sequence ID" value="PTE74381.1"/>
    <property type="molecule type" value="Genomic_DNA"/>
</dbReference>
<evidence type="ECO:0000256" key="2">
    <source>
        <dbReference type="ARBA" id="ARBA00005695"/>
    </source>
</evidence>